<evidence type="ECO:0008006" key="3">
    <source>
        <dbReference type="Google" id="ProtNLM"/>
    </source>
</evidence>
<evidence type="ECO:0000313" key="1">
    <source>
        <dbReference type="EMBL" id="MFB0835974.1"/>
    </source>
</evidence>
<organism evidence="1 2">
    <name type="scientific">Arthrobacter halodurans</name>
    <dbReference type="NCBI Taxonomy" id="516699"/>
    <lineage>
        <taxon>Bacteria</taxon>
        <taxon>Bacillati</taxon>
        <taxon>Actinomycetota</taxon>
        <taxon>Actinomycetes</taxon>
        <taxon>Micrococcales</taxon>
        <taxon>Micrococcaceae</taxon>
        <taxon>Arthrobacter</taxon>
    </lineage>
</organism>
<gene>
    <name evidence="1" type="ORF">ACETWP_15395</name>
</gene>
<evidence type="ECO:0000313" key="2">
    <source>
        <dbReference type="Proteomes" id="UP001575652"/>
    </source>
</evidence>
<dbReference type="RefSeq" id="WP_373973151.1">
    <property type="nucleotide sequence ID" value="NZ_JBHDLJ010000016.1"/>
</dbReference>
<dbReference type="EMBL" id="JBHDLJ010000016">
    <property type="protein sequence ID" value="MFB0835974.1"/>
    <property type="molecule type" value="Genomic_DNA"/>
</dbReference>
<dbReference type="Proteomes" id="UP001575652">
    <property type="component" value="Unassembled WGS sequence"/>
</dbReference>
<accession>A0ABV4USD6</accession>
<reference evidence="1 2" key="1">
    <citation type="submission" date="2024-09" db="EMBL/GenBank/DDBJ databases">
        <authorList>
            <person name="Salinas-Garcia M.A."/>
            <person name="Prieme A."/>
        </authorList>
    </citation>
    <scope>NUCLEOTIDE SEQUENCE [LARGE SCALE GENOMIC DNA]</scope>
    <source>
        <strain evidence="1 2">DSM 21081</strain>
    </source>
</reference>
<comment type="caution">
    <text evidence="1">The sequence shown here is derived from an EMBL/GenBank/DDBJ whole genome shotgun (WGS) entry which is preliminary data.</text>
</comment>
<keyword evidence="2" id="KW-1185">Reference proteome</keyword>
<protein>
    <recommendedName>
        <fullName evidence="3">Asp23/Gls24 family envelope stress response protein</fullName>
    </recommendedName>
</protein>
<name>A0ABV4USD6_9MICC</name>
<proteinExistence type="predicted"/>
<sequence>MEMTTGPRGVPACDRSEEDVWERLDLPPDGHEASCPHCQEQRRRLQPLLQATRGLRGTPEQETEEDAVLERVRRSVMDGIRAEIRRGRRIRVRLTPRGPVDVSVYVLNEVIRRAADTIDGIELRRHGATETTDRDGGPAVACQVNVQLRPGERAMEAAERLRAVVTASLADELGVTPVSVDVSVEDIIDE</sequence>